<name>A0ABV6W100_9ACTN</name>
<gene>
    <name evidence="1" type="ORF">ACEZDE_23985</name>
</gene>
<sequence length="265" mass="29535">MVTDRYHWDRTHPGLSGLQQAIEPLRREVVEHTVYGQLNSIERVRTFLDRHVFAVWDFMSLLKSLQRELTCVEVPWVPSGPTASRRLINDIVLVEESDELGEGFISHFELYVEGMRQAGADPGPVSAFLDLLRAGTAVPEALKAAQAPQAALDFTGTTWEIIDNAPVHCRAAAFAFGREDLIPDMFAQVIKIDDPDGVLTVFKDYLARHIEVDGEQHTPMAMQMLIDLCGDDDAKWAACADTVRTALRARVGLWTAIEDAFSECP</sequence>
<comment type="caution">
    <text evidence="1">The sequence shown here is derived from an EMBL/GenBank/DDBJ whole genome shotgun (WGS) entry which is preliminary data.</text>
</comment>
<evidence type="ECO:0000313" key="2">
    <source>
        <dbReference type="Proteomes" id="UP001592531"/>
    </source>
</evidence>
<dbReference type="SUPFAM" id="SSF48613">
    <property type="entry name" value="Heme oxygenase-like"/>
    <property type="match status" value="1"/>
</dbReference>
<accession>A0ABV6W100</accession>
<evidence type="ECO:0000313" key="1">
    <source>
        <dbReference type="EMBL" id="MFC1419671.1"/>
    </source>
</evidence>
<proteinExistence type="predicted"/>
<dbReference type="InterPro" id="IPR016084">
    <property type="entry name" value="Haem_Oase-like_multi-hlx"/>
</dbReference>
<dbReference type="Pfam" id="PF11251">
    <property type="entry name" value="DUF3050"/>
    <property type="match status" value="1"/>
</dbReference>
<reference evidence="1 2" key="1">
    <citation type="submission" date="2024-09" db="EMBL/GenBank/DDBJ databases">
        <authorList>
            <person name="Lee S.D."/>
        </authorList>
    </citation>
    <scope>NUCLEOTIDE SEQUENCE [LARGE SCALE GENOMIC DNA]</scope>
    <source>
        <strain evidence="1 2">N8-3</strain>
    </source>
</reference>
<keyword evidence="2" id="KW-1185">Reference proteome</keyword>
<dbReference type="Gene3D" id="1.20.910.10">
    <property type="entry name" value="Heme oxygenase-like"/>
    <property type="match status" value="1"/>
</dbReference>
<dbReference type="Proteomes" id="UP001592531">
    <property type="component" value="Unassembled WGS sequence"/>
</dbReference>
<protein>
    <submittedName>
        <fullName evidence="1">DUF3050 domain-containing protein</fullName>
    </submittedName>
</protein>
<dbReference type="InterPro" id="IPR024423">
    <property type="entry name" value="DUF3050"/>
</dbReference>
<dbReference type="EMBL" id="JBHFAB010000019">
    <property type="protein sequence ID" value="MFC1419671.1"/>
    <property type="molecule type" value="Genomic_DNA"/>
</dbReference>
<organism evidence="1 2">
    <name type="scientific">Streptacidiphilus cavernicola</name>
    <dbReference type="NCBI Taxonomy" id="3342716"/>
    <lineage>
        <taxon>Bacteria</taxon>
        <taxon>Bacillati</taxon>
        <taxon>Actinomycetota</taxon>
        <taxon>Actinomycetes</taxon>
        <taxon>Kitasatosporales</taxon>
        <taxon>Streptomycetaceae</taxon>
        <taxon>Streptacidiphilus</taxon>
    </lineage>
</organism>
<dbReference type="RefSeq" id="WP_380539388.1">
    <property type="nucleotide sequence ID" value="NZ_JBHFAB010000019.1"/>
</dbReference>